<keyword evidence="4" id="KW-0012">Acyltransferase</keyword>
<dbReference type="PANTHER" id="PTHR23028:SF53">
    <property type="entry name" value="ACYL_TRANSF_3 DOMAIN-CONTAINING PROTEIN"/>
    <property type="match status" value="1"/>
</dbReference>
<evidence type="ECO:0000259" key="2">
    <source>
        <dbReference type="Pfam" id="PF01757"/>
    </source>
</evidence>
<feature type="transmembrane region" description="Helical" evidence="1">
    <location>
        <begin position="174"/>
        <end position="191"/>
    </location>
</feature>
<evidence type="ECO:0000313" key="4">
    <source>
        <dbReference type="EMBL" id="MQQ08413.1"/>
    </source>
</evidence>
<dbReference type="RefSeq" id="WP_153215367.1">
    <property type="nucleotide sequence ID" value="NZ_WIBF01000004.1"/>
</dbReference>
<evidence type="ECO:0000256" key="1">
    <source>
        <dbReference type="SAM" id="Phobius"/>
    </source>
</evidence>
<feature type="transmembrane region" description="Helical" evidence="1">
    <location>
        <begin position="330"/>
        <end position="348"/>
    </location>
</feature>
<keyword evidence="5" id="KW-1185">Reference proteome</keyword>
<dbReference type="InterPro" id="IPR050879">
    <property type="entry name" value="Acyltransferase_3"/>
</dbReference>
<dbReference type="EMBL" id="WIBF01000004">
    <property type="protein sequence ID" value="MQQ08413.1"/>
    <property type="molecule type" value="Genomic_DNA"/>
</dbReference>
<name>A0A843YGM3_9RHOB</name>
<feature type="transmembrane region" description="Helical" evidence="1">
    <location>
        <begin position="239"/>
        <end position="258"/>
    </location>
</feature>
<evidence type="ECO:0000313" key="5">
    <source>
        <dbReference type="Proteomes" id="UP000444174"/>
    </source>
</evidence>
<evidence type="ECO:0000259" key="3">
    <source>
        <dbReference type="Pfam" id="PF19040"/>
    </source>
</evidence>
<dbReference type="GO" id="GO:0016747">
    <property type="term" value="F:acyltransferase activity, transferring groups other than amino-acyl groups"/>
    <property type="evidence" value="ECO:0007669"/>
    <property type="project" value="InterPro"/>
</dbReference>
<dbReference type="Pfam" id="PF01757">
    <property type="entry name" value="Acyl_transf_3"/>
    <property type="match status" value="1"/>
</dbReference>
<dbReference type="Proteomes" id="UP000444174">
    <property type="component" value="Unassembled WGS sequence"/>
</dbReference>
<feature type="domain" description="SGNH" evidence="3">
    <location>
        <begin position="513"/>
        <end position="643"/>
    </location>
</feature>
<feature type="transmembrane region" description="Helical" evidence="1">
    <location>
        <begin position="84"/>
        <end position="106"/>
    </location>
</feature>
<dbReference type="GO" id="GO:0009103">
    <property type="term" value="P:lipopolysaccharide biosynthetic process"/>
    <property type="evidence" value="ECO:0007669"/>
    <property type="project" value="TreeGrafter"/>
</dbReference>
<dbReference type="GO" id="GO:0016020">
    <property type="term" value="C:membrane"/>
    <property type="evidence" value="ECO:0007669"/>
    <property type="project" value="TreeGrafter"/>
</dbReference>
<dbReference type="InterPro" id="IPR043968">
    <property type="entry name" value="SGNH"/>
</dbReference>
<feature type="transmembrane region" description="Helical" evidence="1">
    <location>
        <begin position="43"/>
        <end position="63"/>
    </location>
</feature>
<dbReference type="AlphaFoldDB" id="A0A843YGM3"/>
<sequence>MSHPNHALAYRPEIDGMRAIAVISVMIYHLKISMGDSTLLKGGFLGVDLFFVLSGFLITQILIREFNTTGKISIRQFYWRRAKRILPPLLAVMLVSLPAAWVILLPSELERFSLSLLSALAFISNGFWFFELSEYGAQSGLLQPFLHTWSLAIEEQYYIVFPPLLILLLRRGSLRIALWVMVGAALVSLIASEALTELHPSLSFYSPTSRAWELLAGSILAALTLMRPDGLMGGVLQRVVPALSLVVFFACIIAFDLAKLAHPGLVTLPVILATCGLIWFMRPGDPVTDVLASGPMVYIGKLSYSIYLWHFPVFAFGRLTTLGSPPLADMVIWVLLTFVLAAGSYYLVERPFRFNVAPKRFAMALVAALVPIVGGTALVATGSLSQTGRLQAMAELYGKNEMDNTILAQASWGPLDDATPDEEIGSWNAQRPSEHEKHGLWFSRDDSRKMLIIGDSHSKDLFNALTLNQDLFPDFEFARFNLHRKSLDDDLATLLAAPNFEAADIIVFAPRYYREYKEATATVLAAVQPSGKEVVLIGPGAEFDAGGAQPLFDWYLQMSGGDADLFDLNALALKFEEPTPKERENVLRRIAQDAQVTFYSRRELVCSADGTAKGCTIVTPDGFKAMYDSNHWTLEGAKLFGKRAAEAGWFSTELSKLDQTTDQK</sequence>
<accession>A0A843YGM3</accession>
<gene>
    <name evidence="4" type="ORF">GFB49_08115</name>
</gene>
<protein>
    <submittedName>
        <fullName evidence="4">Acyltransferase family protein</fullName>
    </submittedName>
</protein>
<keyword evidence="1" id="KW-0812">Transmembrane</keyword>
<feature type="transmembrane region" description="Helical" evidence="1">
    <location>
        <begin position="264"/>
        <end position="281"/>
    </location>
</feature>
<proteinExistence type="predicted"/>
<keyword evidence="4" id="KW-0808">Transferase</keyword>
<dbReference type="Pfam" id="PF19040">
    <property type="entry name" value="SGNH"/>
    <property type="match status" value="1"/>
</dbReference>
<organism evidence="4 5">
    <name type="scientific">Tritonibacter litoralis</name>
    <dbReference type="NCBI Taxonomy" id="2662264"/>
    <lineage>
        <taxon>Bacteria</taxon>
        <taxon>Pseudomonadati</taxon>
        <taxon>Pseudomonadota</taxon>
        <taxon>Alphaproteobacteria</taxon>
        <taxon>Rhodobacterales</taxon>
        <taxon>Paracoccaceae</taxon>
        <taxon>Tritonibacter</taxon>
    </lineage>
</organism>
<dbReference type="PANTHER" id="PTHR23028">
    <property type="entry name" value="ACETYLTRANSFERASE"/>
    <property type="match status" value="1"/>
</dbReference>
<dbReference type="InterPro" id="IPR002656">
    <property type="entry name" value="Acyl_transf_3_dom"/>
</dbReference>
<reference evidence="4 5" key="1">
    <citation type="submission" date="2019-10" db="EMBL/GenBank/DDBJ databases">
        <title>Epibacterium sp. nov., isolated from seawater.</title>
        <authorList>
            <person name="Zhang X."/>
            <person name="Li N."/>
        </authorList>
    </citation>
    <scope>NUCLEOTIDE SEQUENCE [LARGE SCALE GENOMIC DNA]</scope>
    <source>
        <strain evidence="4 5">SM1979</strain>
    </source>
</reference>
<feature type="domain" description="Acyltransferase 3" evidence="2">
    <location>
        <begin position="12"/>
        <end position="347"/>
    </location>
</feature>
<keyword evidence="1" id="KW-0472">Membrane</keyword>
<keyword evidence="1" id="KW-1133">Transmembrane helix</keyword>
<comment type="caution">
    <text evidence="4">The sequence shown here is derived from an EMBL/GenBank/DDBJ whole genome shotgun (WGS) entry which is preliminary data.</text>
</comment>
<feature type="transmembrane region" description="Helical" evidence="1">
    <location>
        <begin position="360"/>
        <end position="380"/>
    </location>
</feature>